<evidence type="ECO:0000256" key="1">
    <source>
        <dbReference type="SAM" id="Coils"/>
    </source>
</evidence>
<dbReference type="Proteomes" id="UP001652623">
    <property type="component" value="Chromosome 5"/>
</dbReference>
<reference evidence="4" key="1">
    <citation type="submission" date="2025-08" db="UniProtKB">
        <authorList>
            <consortium name="RefSeq"/>
        </authorList>
    </citation>
    <scope>IDENTIFICATION</scope>
    <source>
        <tissue evidence="4">Seedling</tissue>
    </source>
</reference>
<dbReference type="Pfam" id="PF14223">
    <property type="entry name" value="Retrotran_gag_2"/>
    <property type="match status" value="1"/>
</dbReference>
<dbReference type="PANTHER" id="PTHR35317:SF28">
    <property type="entry name" value="ZINC FINGER, CCHC-TYPE, RIBONUCLEASE H-LIKE DOMAIN, GAG-PRE-INTEGRASE DOMAIN PROTEIN-RELATED"/>
    <property type="match status" value="1"/>
</dbReference>
<protein>
    <submittedName>
        <fullName evidence="4">Uncharacterized protein LOC107434507</fullName>
    </submittedName>
</protein>
<dbReference type="Pfam" id="PF13961">
    <property type="entry name" value="DUF4219"/>
    <property type="match status" value="1"/>
</dbReference>
<evidence type="ECO:0000259" key="2">
    <source>
        <dbReference type="Pfam" id="PF13961"/>
    </source>
</evidence>
<keyword evidence="3" id="KW-1185">Reference proteome</keyword>
<gene>
    <name evidence="4" type="primary">LOC107434507</name>
</gene>
<feature type="domain" description="DUF4219" evidence="2">
    <location>
        <begin position="14"/>
        <end position="40"/>
    </location>
</feature>
<dbReference type="RefSeq" id="XP_048331631.2">
    <property type="nucleotide sequence ID" value="XM_048475674.2"/>
</dbReference>
<organism evidence="3 4">
    <name type="scientific">Ziziphus jujuba</name>
    <name type="common">Chinese jujube</name>
    <name type="synonym">Ziziphus sativa</name>
    <dbReference type="NCBI Taxonomy" id="326968"/>
    <lineage>
        <taxon>Eukaryota</taxon>
        <taxon>Viridiplantae</taxon>
        <taxon>Streptophyta</taxon>
        <taxon>Embryophyta</taxon>
        <taxon>Tracheophyta</taxon>
        <taxon>Spermatophyta</taxon>
        <taxon>Magnoliopsida</taxon>
        <taxon>eudicotyledons</taxon>
        <taxon>Gunneridae</taxon>
        <taxon>Pentapetalae</taxon>
        <taxon>rosids</taxon>
        <taxon>fabids</taxon>
        <taxon>Rosales</taxon>
        <taxon>Rhamnaceae</taxon>
        <taxon>Paliureae</taxon>
        <taxon>Ziziphus</taxon>
    </lineage>
</organism>
<feature type="coiled-coil region" evidence="1">
    <location>
        <begin position="161"/>
        <end position="188"/>
    </location>
</feature>
<keyword evidence="1" id="KW-0175">Coiled coil</keyword>
<evidence type="ECO:0000313" key="4">
    <source>
        <dbReference type="RefSeq" id="XP_048331631.2"/>
    </source>
</evidence>
<accession>A0ABM3IMH1</accession>
<dbReference type="GeneID" id="107434507"/>
<dbReference type="PANTHER" id="PTHR35317">
    <property type="entry name" value="OS04G0629600 PROTEIN"/>
    <property type="match status" value="1"/>
</dbReference>
<evidence type="ECO:0000313" key="3">
    <source>
        <dbReference type="Proteomes" id="UP001652623"/>
    </source>
</evidence>
<proteinExistence type="predicted"/>
<name>A0ABM3IMH1_ZIZJJ</name>
<sequence length="203" mass="23624">MANNDMVSFQVPTFNKNNYDNWSIKIKALLGTQDMWEIVEKCYIKSKNEGLDDDAFEKVSKAKSTKEAWEKLKISYKGADPVKKVRLETLRAKFEMLQMKEGEIISDYFSRVLMVTNQLKRNGKKLDDVKIMEKILRSLDSNFDHMVAIIEETKDLEAMTLKQLLGSLQAYEEKKRKKERIVEQLFKTRIDGAKEESSSSHNN</sequence>
<dbReference type="InterPro" id="IPR025314">
    <property type="entry name" value="DUF4219"/>
</dbReference>